<dbReference type="Proteomes" id="UP001239445">
    <property type="component" value="Unassembled WGS sequence"/>
</dbReference>
<evidence type="ECO:0000259" key="1">
    <source>
        <dbReference type="PROSITE" id="PS50181"/>
    </source>
</evidence>
<dbReference type="Pfam" id="PF00646">
    <property type="entry name" value="F-box"/>
    <property type="match status" value="1"/>
</dbReference>
<dbReference type="SUPFAM" id="SSF81383">
    <property type="entry name" value="F-box domain"/>
    <property type="match status" value="1"/>
</dbReference>
<protein>
    <recommendedName>
        <fullName evidence="1">F-box domain-containing protein</fullName>
    </recommendedName>
</protein>
<dbReference type="PROSITE" id="PS50181">
    <property type="entry name" value="FBOX"/>
    <property type="match status" value="1"/>
</dbReference>
<dbReference type="EMBL" id="MU839843">
    <property type="protein sequence ID" value="KAK1751040.1"/>
    <property type="molecule type" value="Genomic_DNA"/>
</dbReference>
<dbReference type="InterPro" id="IPR001810">
    <property type="entry name" value="F-box_dom"/>
</dbReference>
<accession>A0AAJ0B3J9</accession>
<evidence type="ECO:0000313" key="2">
    <source>
        <dbReference type="EMBL" id="KAK1751040.1"/>
    </source>
</evidence>
<dbReference type="AlphaFoldDB" id="A0AAJ0B3J9"/>
<proteinExistence type="predicted"/>
<evidence type="ECO:0000313" key="3">
    <source>
        <dbReference type="Proteomes" id="UP001239445"/>
    </source>
</evidence>
<comment type="caution">
    <text evidence="2">The sequence shown here is derived from an EMBL/GenBank/DDBJ whole genome shotgun (WGS) entry which is preliminary data.</text>
</comment>
<organism evidence="2 3">
    <name type="scientific">Echria macrotheca</name>
    <dbReference type="NCBI Taxonomy" id="438768"/>
    <lineage>
        <taxon>Eukaryota</taxon>
        <taxon>Fungi</taxon>
        <taxon>Dikarya</taxon>
        <taxon>Ascomycota</taxon>
        <taxon>Pezizomycotina</taxon>
        <taxon>Sordariomycetes</taxon>
        <taxon>Sordariomycetidae</taxon>
        <taxon>Sordariales</taxon>
        <taxon>Schizotheciaceae</taxon>
        <taxon>Echria</taxon>
    </lineage>
</organism>
<keyword evidence="3" id="KW-1185">Reference proteome</keyword>
<reference evidence="2" key="1">
    <citation type="submission" date="2023-06" db="EMBL/GenBank/DDBJ databases">
        <title>Genome-scale phylogeny and comparative genomics of the fungal order Sordariales.</title>
        <authorList>
            <consortium name="Lawrence Berkeley National Laboratory"/>
            <person name="Hensen N."/>
            <person name="Bonometti L."/>
            <person name="Westerberg I."/>
            <person name="Brannstrom I.O."/>
            <person name="Guillou S."/>
            <person name="Cros-Aarteil S."/>
            <person name="Calhoun S."/>
            <person name="Haridas S."/>
            <person name="Kuo A."/>
            <person name="Mondo S."/>
            <person name="Pangilinan J."/>
            <person name="Riley R."/>
            <person name="Labutti K."/>
            <person name="Andreopoulos B."/>
            <person name="Lipzen A."/>
            <person name="Chen C."/>
            <person name="Yanf M."/>
            <person name="Daum C."/>
            <person name="Ng V."/>
            <person name="Clum A."/>
            <person name="Steindorff A."/>
            <person name="Ohm R."/>
            <person name="Martin F."/>
            <person name="Silar P."/>
            <person name="Natvig D."/>
            <person name="Lalanne C."/>
            <person name="Gautier V."/>
            <person name="Ament-Velasquez S.L."/>
            <person name="Kruys A."/>
            <person name="Hutchinson M.I."/>
            <person name="Powell A.J."/>
            <person name="Barry K."/>
            <person name="Miller A.N."/>
            <person name="Grigoriev I.V."/>
            <person name="Debuchy R."/>
            <person name="Gladieux P."/>
            <person name="Thoren M.H."/>
            <person name="Johannesson H."/>
        </authorList>
    </citation>
    <scope>NUCLEOTIDE SEQUENCE</scope>
    <source>
        <strain evidence="2">PSN4</strain>
    </source>
</reference>
<feature type="domain" description="F-box" evidence="1">
    <location>
        <begin position="84"/>
        <end position="130"/>
    </location>
</feature>
<gene>
    <name evidence="2" type="ORF">QBC47DRAFT_392111</name>
</gene>
<name>A0AAJ0B3J9_9PEZI</name>
<sequence length="366" mass="42252">MSRSSTPHPTTISIPQIEDEGEAYLVQSFLDHATKSGRLVPANSNRDAEEPLVDLTQALPLRSKRTERLRKKLEKKSKTLPPRALNLLDLPQEIFTHILTFLRPSDIIAFRNVSKDVRNFVLAEETYIANAIIKLRYPVLAKCLPPPVSLSEVDPSAHEALLNPERSEVQTLFIKPFQHVPAPDAEIVCSCLACIQRWLALCVVVDFAHWQDHLDKSDPIPVIPRGTRPSWNELLLFQHSVTVLCTMRKQLWYARLLEKHLDSTVRSIRRHSANKGNRRRRFRMTEEDAAAGTDAFLERSGPPTVDLPFHRDNYYMLEAFLPNRSWIADRQAWVYVPLEQHDNDVRMLVQWHPYRQKKSQEKEPTV</sequence>
<dbReference type="InterPro" id="IPR036047">
    <property type="entry name" value="F-box-like_dom_sf"/>
</dbReference>